<dbReference type="AlphaFoldDB" id="A0AA40CH43"/>
<gene>
    <name evidence="2" type="ORF">B0T16DRAFT_449585</name>
</gene>
<feature type="region of interest" description="Disordered" evidence="1">
    <location>
        <begin position="1"/>
        <end position="67"/>
    </location>
</feature>
<feature type="compositionally biased region" description="Low complexity" evidence="1">
    <location>
        <begin position="19"/>
        <end position="36"/>
    </location>
</feature>
<evidence type="ECO:0000256" key="1">
    <source>
        <dbReference type="SAM" id="MobiDB-lite"/>
    </source>
</evidence>
<proteinExistence type="predicted"/>
<keyword evidence="3" id="KW-1185">Reference proteome</keyword>
<reference evidence="2" key="1">
    <citation type="submission" date="2023-06" db="EMBL/GenBank/DDBJ databases">
        <title>Genome-scale phylogeny and comparative genomics of the fungal order Sordariales.</title>
        <authorList>
            <consortium name="Lawrence Berkeley National Laboratory"/>
            <person name="Hensen N."/>
            <person name="Bonometti L."/>
            <person name="Westerberg I."/>
            <person name="Brannstrom I.O."/>
            <person name="Guillou S."/>
            <person name="Cros-Aarteil S."/>
            <person name="Calhoun S."/>
            <person name="Haridas S."/>
            <person name="Kuo A."/>
            <person name="Mondo S."/>
            <person name="Pangilinan J."/>
            <person name="Riley R."/>
            <person name="Labutti K."/>
            <person name="Andreopoulos B."/>
            <person name="Lipzen A."/>
            <person name="Chen C."/>
            <person name="Yanf M."/>
            <person name="Daum C."/>
            <person name="Ng V."/>
            <person name="Clum A."/>
            <person name="Steindorff A."/>
            <person name="Ohm R."/>
            <person name="Martin F."/>
            <person name="Silar P."/>
            <person name="Natvig D."/>
            <person name="Lalanne C."/>
            <person name="Gautier V."/>
            <person name="Ament-Velasquez S.L."/>
            <person name="Kruys A."/>
            <person name="Hutchinson M.I."/>
            <person name="Powell A.J."/>
            <person name="Barry K."/>
            <person name="Miller A.N."/>
            <person name="Grigoriev I.V."/>
            <person name="Debuchy R."/>
            <person name="Gladieux P."/>
            <person name="Thoren M.H."/>
            <person name="Johannesson H."/>
        </authorList>
    </citation>
    <scope>NUCLEOTIDE SEQUENCE</scope>
    <source>
        <strain evidence="2">SMH2532-1</strain>
    </source>
</reference>
<dbReference type="EMBL" id="JAULSV010000007">
    <property type="protein sequence ID" value="KAK0638646.1"/>
    <property type="molecule type" value="Genomic_DNA"/>
</dbReference>
<sequence>MGARESVYGSRRGCPVTDTLPTSGSSSAPPSVTSNSAQQILKRARRPRTARLSEGGSPGVARGAFPSGPLLEQTLPVSRLQHEGLGHPYLASSVAAVAASLSANPRNTSAQDGGNLPVTTFAMDNMSSDAASDAASDANIPIKAEPADAVTSHITAATPENGSLGATGDTPTPTEPPAYEAICRHMKKTLEDRAKLFGEMAEELMMMAANAEPAQKAETIKIIRGLIEQVITGIADPLVDQICMNARMLEEQTTQYKETMRKMRTAN</sequence>
<dbReference type="Proteomes" id="UP001174936">
    <property type="component" value="Unassembled WGS sequence"/>
</dbReference>
<evidence type="ECO:0000313" key="2">
    <source>
        <dbReference type="EMBL" id="KAK0638646.1"/>
    </source>
</evidence>
<accession>A0AA40CH43</accession>
<organism evidence="2 3">
    <name type="scientific">Cercophora newfieldiana</name>
    <dbReference type="NCBI Taxonomy" id="92897"/>
    <lineage>
        <taxon>Eukaryota</taxon>
        <taxon>Fungi</taxon>
        <taxon>Dikarya</taxon>
        <taxon>Ascomycota</taxon>
        <taxon>Pezizomycotina</taxon>
        <taxon>Sordariomycetes</taxon>
        <taxon>Sordariomycetidae</taxon>
        <taxon>Sordariales</taxon>
        <taxon>Lasiosphaeriaceae</taxon>
        <taxon>Cercophora</taxon>
    </lineage>
</organism>
<name>A0AA40CH43_9PEZI</name>
<protein>
    <submittedName>
        <fullName evidence="2">Uncharacterized protein</fullName>
    </submittedName>
</protein>
<comment type="caution">
    <text evidence="2">The sequence shown here is derived from an EMBL/GenBank/DDBJ whole genome shotgun (WGS) entry which is preliminary data.</text>
</comment>
<evidence type="ECO:0000313" key="3">
    <source>
        <dbReference type="Proteomes" id="UP001174936"/>
    </source>
</evidence>